<reference evidence="1 2" key="1">
    <citation type="submission" date="2017-12" db="EMBL/GenBank/DDBJ databases">
        <title>Genomes of bacteria within cyanobacterial aggregates.</title>
        <authorList>
            <person name="Cai H."/>
        </authorList>
    </citation>
    <scope>NUCLEOTIDE SEQUENCE [LARGE SCALE GENOMIC DNA]</scope>
    <source>
        <strain evidence="1 2">TH16</strain>
    </source>
</reference>
<name>A0A2K9ND70_9PROT</name>
<proteinExistence type="predicted"/>
<dbReference type="EMBL" id="CP025611">
    <property type="protein sequence ID" value="AUN30125.1"/>
    <property type="molecule type" value="Genomic_DNA"/>
</dbReference>
<dbReference type="InterPro" id="IPR037176">
    <property type="entry name" value="Osmotin/thaumatin-like_sf"/>
</dbReference>
<gene>
    <name evidence="1" type="ORF">C0V82_07685</name>
</gene>
<protein>
    <submittedName>
        <fullName evidence="1">Uncharacterized protein</fullName>
    </submittedName>
</protein>
<dbReference type="Proteomes" id="UP000234752">
    <property type="component" value="Chromosome eg_1"/>
</dbReference>
<accession>A0A2K9ND70</accession>
<keyword evidence="2" id="KW-1185">Reference proteome</keyword>
<dbReference type="KEGG" id="ncb:C0V82_07685"/>
<organism evidence="1 2">
    <name type="scientific">Niveispirillum cyanobacteriorum</name>
    <dbReference type="NCBI Taxonomy" id="1612173"/>
    <lineage>
        <taxon>Bacteria</taxon>
        <taxon>Pseudomonadati</taxon>
        <taxon>Pseudomonadota</taxon>
        <taxon>Alphaproteobacteria</taxon>
        <taxon>Rhodospirillales</taxon>
        <taxon>Azospirillaceae</taxon>
        <taxon>Niveispirillum</taxon>
    </lineage>
</organism>
<sequence length="789" mass="82649">MGVKMTNEPASTSGFPSWSFVIPPDVLNKHFTLALYGQDPATDLWYYWDFAKSHYKQFPSAANGQYTALLNILTPSTPPATGNTTVAVTLPSGQQLQSGVVAMFIGPCSGIPVTNGVPASPTLSTNPGEMFSIFELTYAVPATGGGSILDIDISNIDQVSFTYTVASTGAVPFPMATIGSAVAQASLFSQFAAAFPAGSPFNECLILGQDAAGTQKCIVAPQDVIQSVTIPDAFSYLAPAGTPGTSDPFANNSYFYLVTETSPNGESLPNSQAVFGGFLQTTQGTASATQIDLGWQIGGSPCSYTPANPLATGINIYRASGPGVPPPTPPAVPAQISDYGLITSQSISDWNNQPGPFYVDSALTAGAKTPPSSAYGFSALSTWFDAPLRDFFGYYLLNPFQFYQSNQTGSSNGTLWLGKVQWVWPKAGQPITNATFTDANGKAHPVNATWQWGDGTQAYLALQLVGNAYDPTNYTNANLAQTSGLTAGEYQGAVVNIYFPYFLGNTGLASVNLPATLTDMAVSNFALSNAPPWLANASNDPSQMVFGCSGVFATPNDPDAVVQAFPLLAANALTNIENVIVSALNRGIATGYGLALAPQQYTCLYAFNGLPTLTAQADAVPVGTYTYYLSGLLPNGAETALTWGVTAAVTAASAVQLLWDPLPSGLYQQVNIYRQTAAGQPVLVGTVANSSGSLATSFTDTNQPVTQPTNGAPYLFYPSWNDQAAAGFVPSNLYSAFMHQNATADPTNGISINGLTYGYPFDDQGGFSTNINYGTAFPTTVTFTISSLT</sequence>
<evidence type="ECO:0000313" key="2">
    <source>
        <dbReference type="Proteomes" id="UP000234752"/>
    </source>
</evidence>
<dbReference type="Gene3D" id="2.60.110.10">
    <property type="entry name" value="Thaumatin"/>
    <property type="match status" value="2"/>
</dbReference>
<dbReference type="AlphaFoldDB" id="A0A2K9ND70"/>
<evidence type="ECO:0000313" key="1">
    <source>
        <dbReference type="EMBL" id="AUN30125.1"/>
    </source>
</evidence>